<gene>
    <name evidence="6" type="ORF">TRIADDRAFT_58932</name>
</gene>
<dbReference type="RefSeq" id="XP_002115112.1">
    <property type="nucleotide sequence ID" value="XM_002115076.1"/>
</dbReference>
<dbReference type="InterPro" id="IPR028082">
    <property type="entry name" value="Peripla_BP_I"/>
</dbReference>
<name>B3S428_TRIAD</name>
<accession>B3S428</accession>
<evidence type="ECO:0000313" key="7">
    <source>
        <dbReference type="Proteomes" id="UP000009022"/>
    </source>
</evidence>
<dbReference type="SUPFAM" id="SSF53822">
    <property type="entry name" value="Periplasmic binding protein-like I"/>
    <property type="match status" value="1"/>
</dbReference>
<dbReference type="Proteomes" id="UP000009022">
    <property type="component" value="Unassembled WGS sequence"/>
</dbReference>
<dbReference type="GeneID" id="6756324"/>
<sequence>MSDHTTYNTFVRTNGPLSQQADAFFAIMQNFAWGQFSLICNRAENRFIWSTLCELITEKSRLQNNRHNIASNKDYDLTMATDDQMTSLLQELQTNSRNCYLCDVVHPKNMDSIQTWSVYLVKIIYQVLHKLAN</sequence>
<evidence type="ECO:0000256" key="1">
    <source>
        <dbReference type="ARBA" id="ARBA00004370"/>
    </source>
</evidence>
<evidence type="ECO:0000256" key="3">
    <source>
        <dbReference type="ARBA" id="ARBA00022989"/>
    </source>
</evidence>
<keyword evidence="2" id="KW-0812">Transmembrane</keyword>
<evidence type="ECO:0000256" key="2">
    <source>
        <dbReference type="ARBA" id="ARBA00022692"/>
    </source>
</evidence>
<comment type="subcellular location">
    <subcellularLocation>
        <location evidence="1">Membrane</location>
    </subcellularLocation>
</comment>
<dbReference type="HOGENOM" id="CLU_1909343_0_0_1"/>
<dbReference type="Pfam" id="PF01094">
    <property type="entry name" value="ANF_receptor"/>
    <property type="match status" value="1"/>
</dbReference>
<dbReference type="CTD" id="6756324"/>
<dbReference type="EMBL" id="DS985249">
    <property type="protein sequence ID" value="EDV22568.1"/>
    <property type="molecule type" value="Genomic_DNA"/>
</dbReference>
<keyword evidence="7" id="KW-1185">Reference proteome</keyword>
<reference evidence="6 7" key="1">
    <citation type="journal article" date="2008" name="Nature">
        <title>The Trichoplax genome and the nature of placozoans.</title>
        <authorList>
            <person name="Srivastava M."/>
            <person name="Begovic E."/>
            <person name="Chapman J."/>
            <person name="Putnam N.H."/>
            <person name="Hellsten U."/>
            <person name="Kawashima T."/>
            <person name="Kuo A."/>
            <person name="Mitros T."/>
            <person name="Salamov A."/>
            <person name="Carpenter M.L."/>
            <person name="Signorovitch A.Y."/>
            <person name="Moreno M.A."/>
            <person name="Kamm K."/>
            <person name="Grimwood J."/>
            <person name="Schmutz J."/>
            <person name="Shapiro H."/>
            <person name="Grigoriev I.V."/>
            <person name="Buss L.W."/>
            <person name="Schierwater B."/>
            <person name="Dellaporta S.L."/>
            <person name="Rokhsar D.S."/>
        </authorList>
    </citation>
    <scope>NUCLEOTIDE SEQUENCE [LARGE SCALE GENOMIC DNA]</scope>
    <source>
        <strain evidence="6 7">Grell-BS-1999</strain>
    </source>
</reference>
<dbReference type="AlphaFoldDB" id="B3S428"/>
<keyword evidence="4" id="KW-0472">Membrane</keyword>
<dbReference type="Gene3D" id="3.40.50.2300">
    <property type="match status" value="1"/>
</dbReference>
<evidence type="ECO:0000256" key="4">
    <source>
        <dbReference type="ARBA" id="ARBA00023136"/>
    </source>
</evidence>
<feature type="domain" description="Receptor ligand binding region" evidence="5">
    <location>
        <begin position="1"/>
        <end position="102"/>
    </location>
</feature>
<dbReference type="KEGG" id="tad:TRIADDRAFT_58932"/>
<dbReference type="InterPro" id="IPR001828">
    <property type="entry name" value="ANF_lig-bd_rcpt"/>
</dbReference>
<protein>
    <recommendedName>
        <fullName evidence="5">Receptor ligand binding region domain-containing protein</fullName>
    </recommendedName>
</protein>
<organism evidence="6 7">
    <name type="scientific">Trichoplax adhaerens</name>
    <name type="common">Trichoplax reptans</name>
    <dbReference type="NCBI Taxonomy" id="10228"/>
    <lineage>
        <taxon>Eukaryota</taxon>
        <taxon>Metazoa</taxon>
        <taxon>Placozoa</taxon>
        <taxon>Uniplacotomia</taxon>
        <taxon>Trichoplacea</taxon>
        <taxon>Trichoplacidae</taxon>
        <taxon>Trichoplax</taxon>
    </lineage>
</organism>
<proteinExistence type="predicted"/>
<dbReference type="GO" id="GO:0016020">
    <property type="term" value="C:membrane"/>
    <property type="evidence" value="ECO:0007669"/>
    <property type="project" value="UniProtKB-SubCell"/>
</dbReference>
<evidence type="ECO:0000313" key="6">
    <source>
        <dbReference type="EMBL" id="EDV22568.1"/>
    </source>
</evidence>
<evidence type="ECO:0000259" key="5">
    <source>
        <dbReference type="Pfam" id="PF01094"/>
    </source>
</evidence>
<keyword evidence="3" id="KW-1133">Transmembrane helix</keyword>
<dbReference type="InParanoid" id="B3S428"/>